<dbReference type="EMBL" id="JAYMYS010000002">
    <property type="protein sequence ID" value="KAK7404493.1"/>
    <property type="molecule type" value="Genomic_DNA"/>
</dbReference>
<organism evidence="2 3">
    <name type="scientific">Psophocarpus tetragonolobus</name>
    <name type="common">Winged bean</name>
    <name type="synonym">Dolichos tetragonolobus</name>
    <dbReference type="NCBI Taxonomy" id="3891"/>
    <lineage>
        <taxon>Eukaryota</taxon>
        <taxon>Viridiplantae</taxon>
        <taxon>Streptophyta</taxon>
        <taxon>Embryophyta</taxon>
        <taxon>Tracheophyta</taxon>
        <taxon>Spermatophyta</taxon>
        <taxon>Magnoliopsida</taxon>
        <taxon>eudicotyledons</taxon>
        <taxon>Gunneridae</taxon>
        <taxon>Pentapetalae</taxon>
        <taxon>rosids</taxon>
        <taxon>fabids</taxon>
        <taxon>Fabales</taxon>
        <taxon>Fabaceae</taxon>
        <taxon>Papilionoideae</taxon>
        <taxon>50 kb inversion clade</taxon>
        <taxon>NPAAA clade</taxon>
        <taxon>indigoferoid/millettioid clade</taxon>
        <taxon>Phaseoleae</taxon>
        <taxon>Psophocarpus</taxon>
    </lineage>
</organism>
<sequence length="155" mass="17447">MSLMQMSFAVKVNPGRKFQECGRYDGISSHRDYFSGVDPPTTSQARRGNNGIITELNEMVEELMAAQKKTLLILPQKVETQKEDSMVLKRELVQFKDHIKKLRIAIGCMVIVMADVIVGLKSLVALMQSVIILLQLFGLPMNTTILEPDSHLSWL</sequence>
<protein>
    <submittedName>
        <fullName evidence="2">Uncharacterized protein</fullName>
    </submittedName>
</protein>
<evidence type="ECO:0000313" key="2">
    <source>
        <dbReference type="EMBL" id="KAK7404493.1"/>
    </source>
</evidence>
<gene>
    <name evidence="2" type="ORF">VNO78_05426</name>
</gene>
<accession>A0AAN9SZG8</accession>
<proteinExistence type="predicted"/>
<reference evidence="2 3" key="1">
    <citation type="submission" date="2024-01" db="EMBL/GenBank/DDBJ databases">
        <title>The genomes of 5 underutilized Papilionoideae crops provide insights into root nodulation and disease resistanc.</title>
        <authorList>
            <person name="Jiang F."/>
        </authorList>
    </citation>
    <scope>NUCLEOTIDE SEQUENCE [LARGE SCALE GENOMIC DNA]</scope>
    <source>
        <strain evidence="2">DUOXIRENSHENG_FW03</strain>
        <tissue evidence="2">Leaves</tissue>
    </source>
</reference>
<feature type="transmembrane region" description="Helical" evidence="1">
    <location>
        <begin position="104"/>
        <end position="137"/>
    </location>
</feature>
<comment type="caution">
    <text evidence="2">The sequence shown here is derived from an EMBL/GenBank/DDBJ whole genome shotgun (WGS) entry which is preliminary data.</text>
</comment>
<dbReference type="AlphaFoldDB" id="A0AAN9SZG8"/>
<evidence type="ECO:0000256" key="1">
    <source>
        <dbReference type="SAM" id="Phobius"/>
    </source>
</evidence>
<keyword evidence="3" id="KW-1185">Reference proteome</keyword>
<name>A0AAN9SZG8_PSOTE</name>
<evidence type="ECO:0000313" key="3">
    <source>
        <dbReference type="Proteomes" id="UP001386955"/>
    </source>
</evidence>
<dbReference type="Proteomes" id="UP001386955">
    <property type="component" value="Unassembled WGS sequence"/>
</dbReference>
<keyword evidence="1" id="KW-0812">Transmembrane</keyword>
<keyword evidence="1" id="KW-0472">Membrane</keyword>
<keyword evidence="1" id="KW-1133">Transmembrane helix</keyword>